<protein>
    <submittedName>
        <fullName evidence="2">Uncharacterized protein</fullName>
    </submittedName>
</protein>
<feature type="transmembrane region" description="Helical" evidence="1">
    <location>
        <begin position="7"/>
        <end position="29"/>
    </location>
</feature>
<dbReference type="AlphaFoldDB" id="A0A6N7VKM1"/>
<accession>A0A6N7VKM1</accession>
<reference evidence="2 3" key="1">
    <citation type="submission" date="2019-08" db="EMBL/GenBank/DDBJ databases">
        <title>In-depth cultivation of the pig gut microbiome towards novel bacterial diversity and tailored functional studies.</title>
        <authorList>
            <person name="Wylensek D."/>
            <person name="Hitch T.C.A."/>
            <person name="Clavel T."/>
        </authorList>
    </citation>
    <scope>NUCLEOTIDE SEQUENCE [LARGE SCALE GENOMIC DNA]</scope>
    <source>
        <strain evidence="2 3">WCA-389-WT-5B</strain>
    </source>
</reference>
<evidence type="ECO:0000313" key="3">
    <source>
        <dbReference type="Proteomes" id="UP000441455"/>
    </source>
</evidence>
<evidence type="ECO:0000313" key="2">
    <source>
        <dbReference type="EMBL" id="MSS82147.1"/>
    </source>
</evidence>
<keyword evidence="1" id="KW-1133">Transmembrane helix</keyword>
<dbReference type="OrthoDB" id="3035702at2"/>
<dbReference type="EMBL" id="VULN01000007">
    <property type="protein sequence ID" value="MSS82147.1"/>
    <property type="molecule type" value="Genomic_DNA"/>
</dbReference>
<keyword evidence="1" id="KW-0812">Transmembrane</keyword>
<dbReference type="RefSeq" id="WP_014128884.1">
    <property type="nucleotide sequence ID" value="NZ_CAMEFB010000022.1"/>
</dbReference>
<name>A0A6N7VKM1_ACIFE</name>
<organism evidence="2 3">
    <name type="scientific">Acidaminococcus fermentans</name>
    <dbReference type="NCBI Taxonomy" id="905"/>
    <lineage>
        <taxon>Bacteria</taxon>
        <taxon>Bacillati</taxon>
        <taxon>Bacillota</taxon>
        <taxon>Negativicutes</taxon>
        <taxon>Acidaminococcales</taxon>
        <taxon>Acidaminococcaceae</taxon>
        <taxon>Acidaminococcus</taxon>
    </lineage>
</organism>
<proteinExistence type="predicted"/>
<comment type="caution">
    <text evidence="2">The sequence shown here is derived from an EMBL/GenBank/DDBJ whole genome shotgun (WGS) entry which is preliminary data.</text>
</comment>
<gene>
    <name evidence="2" type="ORF">FX155_06010</name>
</gene>
<dbReference type="Proteomes" id="UP000441455">
    <property type="component" value="Unassembled WGS sequence"/>
</dbReference>
<keyword evidence="1" id="KW-0472">Membrane</keyword>
<sequence length="62" mass="7402">MENVLKLILDCLYCLVALCVGGFFVAMIYTDIKKDQRDEIAARNREEREAEYHRKQMESFRK</sequence>
<evidence type="ECO:0000256" key="1">
    <source>
        <dbReference type="SAM" id="Phobius"/>
    </source>
</evidence>